<reference evidence="8" key="1">
    <citation type="submission" date="2016-11" db="EMBL/GenBank/DDBJ databases">
        <authorList>
            <person name="Varghese N."/>
            <person name="Submissions S."/>
        </authorList>
    </citation>
    <scope>NUCLEOTIDE SEQUENCE [LARGE SCALE GENOMIC DNA]</scope>
    <source>
        <strain evidence="8">DSM 18802</strain>
    </source>
</reference>
<dbReference type="Gene3D" id="3.30.1370.100">
    <property type="entry name" value="MutL, C-terminal domain, regulatory subdomain"/>
    <property type="match status" value="1"/>
</dbReference>
<dbReference type="InterPro" id="IPR042121">
    <property type="entry name" value="MutL_C_regsub"/>
</dbReference>
<dbReference type="SMART" id="SM00853">
    <property type="entry name" value="MutL_C"/>
    <property type="match status" value="1"/>
</dbReference>
<evidence type="ECO:0000256" key="4">
    <source>
        <dbReference type="HAMAP-Rule" id="MF_00149"/>
    </source>
</evidence>
<dbReference type="Pfam" id="PF13589">
    <property type="entry name" value="HATPase_c_3"/>
    <property type="match status" value="1"/>
</dbReference>
<proteinExistence type="inferred from homology"/>
<gene>
    <name evidence="4" type="primary">mutL</name>
    <name evidence="7" type="ORF">SAMN05660826_01872</name>
</gene>
<sequence length="585" mass="66361">MGKIKILDDSISAKIAAGEVIERPVSVVKELIENSIDAGSKHIFVEIEKGGKSLIKVTDDGEGMDPDDVRLAFERHATSKISNLDDIFKINTLGFRGEALPSIASVSVLTVFTKTRESSIGTKCTLRGGIIEEFEEAAVKEGCCIIVKDIFFNTPARLKFLQSSSRESSLIVDLVSKYAIGHPDISFKLSVDGKEVLFTPGNGNLQEVIARIYGFDIAKDMILVDKTFNFGRIYGYTSPPKHTRGNRSWETFFVNGRLVKDKGLSVSLEKAYKSLIPNDKFPIAFVKIEIESSLIDVNVHPAKTEIRFQCENEVLQSLYETIREGLSRTTLVPKEKLSFSKINFSERYSTAENESLLKEEYFTKIYGKIENKIKTNEQYGNTGKDVRTESPIFDVHFTRILGQLFKTYIVVQGEKEFYLIDQHAAHERILFERYSEGLNSQDISQELVCPLTLKLTFEEINFVEENSDLIRKMGFDFETFGKDTLLIRSVPYLLNKPVQPESLREAIDELKENGELRWRSREKFLASMACHTAIKAGDDLSFDEMQELLNQLMNTKNPYSCPHGRPTMISITIYELEKKFKRING</sequence>
<dbReference type="InterPro" id="IPR014790">
    <property type="entry name" value="MutL_C"/>
</dbReference>
<keyword evidence="8" id="KW-1185">Reference proteome</keyword>
<dbReference type="SMART" id="SM01340">
    <property type="entry name" value="DNA_mis_repair"/>
    <property type="match status" value="1"/>
</dbReference>
<dbReference type="InterPro" id="IPR036890">
    <property type="entry name" value="HATPase_C_sf"/>
</dbReference>
<dbReference type="InterPro" id="IPR014762">
    <property type="entry name" value="DNA_mismatch_repair_CS"/>
</dbReference>
<dbReference type="Gene3D" id="3.30.565.10">
    <property type="entry name" value="Histidine kinase-like ATPase, C-terminal domain"/>
    <property type="match status" value="1"/>
</dbReference>
<dbReference type="EMBL" id="FRCR01000011">
    <property type="protein sequence ID" value="SHM75429.1"/>
    <property type="molecule type" value="Genomic_DNA"/>
</dbReference>
<comment type="function">
    <text evidence="4">This protein is involved in the repair of mismatches in DNA. It is required for dam-dependent methyl-directed DNA mismatch repair. May act as a 'molecular matchmaker', a protein that promotes the formation of a stable complex between two or more DNA-binding proteins in an ATP-dependent manner without itself being part of a final effector complex.</text>
</comment>
<dbReference type="InterPro" id="IPR037198">
    <property type="entry name" value="MutL_C_sf"/>
</dbReference>
<dbReference type="Pfam" id="PF01119">
    <property type="entry name" value="DNA_mis_repair"/>
    <property type="match status" value="1"/>
</dbReference>
<dbReference type="STRING" id="447595.SAMN05660826_01872"/>
<dbReference type="HAMAP" id="MF_00149">
    <property type="entry name" value="DNA_mis_repair"/>
    <property type="match status" value="1"/>
</dbReference>
<comment type="similarity">
    <text evidence="1 4">Belongs to the DNA mismatch repair MutL/HexB family.</text>
</comment>
<keyword evidence="3 4" id="KW-0234">DNA repair</keyword>
<accession>A0A1M7LBG2</accession>
<dbReference type="PANTHER" id="PTHR10073:SF12">
    <property type="entry name" value="DNA MISMATCH REPAIR PROTEIN MLH1"/>
    <property type="match status" value="1"/>
</dbReference>
<evidence type="ECO:0000313" key="7">
    <source>
        <dbReference type="EMBL" id="SHM75429.1"/>
    </source>
</evidence>
<protein>
    <recommendedName>
        <fullName evidence="4">DNA mismatch repair protein MutL</fullName>
    </recommendedName>
</protein>
<dbReference type="CDD" id="cd00782">
    <property type="entry name" value="MutL_Trans"/>
    <property type="match status" value="1"/>
</dbReference>
<evidence type="ECO:0000259" key="6">
    <source>
        <dbReference type="SMART" id="SM01340"/>
    </source>
</evidence>
<dbReference type="InterPro" id="IPR002099">
    <property type="entry name" value="MutL/Mlh/PMS"/>
</dbReference>
<dbReference type="Pfam" id="PF08676">
    <property type="entry name" value="MutL_C"/>
    <property type="match status" value="1"/>
</dbReference>
<dbReference type="GO" id="GO:0006298">
    <property type="term" value="P:mismatch repair"/>
    <property type="evidence" value="ECO:0007669"/>
    <property type="project" value="UniProtKB-UniRule"/>
</dbReference>
<dbReference type="FunFam" id="3.30.565.10:FF:000003">
    <property type="entry name" value="DNA mismatch repair endonuclease MutL"/>
    <property type="match status" value="1"/>
</dbReference>
<dbReference type="InterPro" id="IPR014721">
    <property type="entry name" value="Ribsml_uS5_D2-typ_fold_subgr"/>
</dbReference>
<keyword evidence="2 4" id="KW-0227">DNA damage</keyword>
<evidence type="ECO:0000256" key="3">
    <source>
        <dbReference type="ARBA" id="ARBA00023204"/>
    </source>
</evidence>
<dbReference type="Gene3D" id="3.30.230.10">
    <property type="match status" value="1"/>
</dbReference>
<dbReference type="InterPro" id="IPR042120">
    <property type="entry name" value="MutL_C_dimsub"/>
</dbReference>
<dbReference type="GO" id="GO:0030983">
    <property type="term" value="F:mismatched DNA binding"/>
    <property type="evidence" value="ECO:0007669"/>
    <property type="project" value="InterPro"/>
</dbReference>
<dbReference type="InterPro" id="IPR020667">
    <property type="entry name" value="DNA_mismatch_repair_MutL"/>
</dbReference>
<name>A0A1M7LBG2_9FIRM</name>
<evidence type="ECO:0000313" key="8">
    <source>
        <dbReference type="Proteomes" id="UP000184375"/>
    </source>
</evidence>
<organism evidence="7 8">
    <name type="scientific">Caldanaerovirga acetigignens</name>
    <dbReference type="NCBI Taxonomy" id="447595"/>
    <lineage>
        <taxon>Bacteria</taxon>
        <taxon>Bacillati</taxon>
        <taxon>Bacillota</taxon>
        <taxon>Clostridia</taxon>
        <taxon>Thermosediminibacterales</taxon>
        <taxon>Thermosediminibacteraceae</taxon>
        <taxon>Caldanaerovirga</taxon>
    </lineage>
</organism>
<evidence type="ECO:0000259" key="5">
    <source>
        <dbReference type="SMART" id="SM00853"/>
    </source>
</evidence>
<dbReference type="Proteomes" id="UP000184375">
    <property type="component" value="Unassembled WGS sequence"/>
</dbReference>
<dbReference type="OrthoDB" id="9763467at2"/>
<dbReference type="AlphaFoldDB" id="A0A1M7LBG2"/>
<dbReference type="NCBIfam" id="TIGR00585">
    <property type="entry name" value="mutl"/>
    <property type="match status" value="1"/>
</dbReference>
<dbReference type="PANTHER" id="PTHR10073">
    <property type="entry name" value="DNA MISMATCH REPAIR PROTEIN MLH, PMS, MUTL"/>
    <property type="match status" value="1"/>
</dbReference>
<dbReference type="GO" id="GO:0140664">
    <property type="term" value="F:ATP-dependent DNA damage sensor activity"/>
    <property type="evidence" value="ECO:0007669"/>
    <property type="project" value="InterPro"/>
</dbReference>
<dbReference type="CDD" id="cd16926">
    <property type="entry name" value="HATPase_MutL-MLH-PMS-like"/>
    <property type="match status" value="1"/>
</dbReference>
<dbReference type="GO" id="GO:0005524">
    <property type="term" value="F:ATP binding"/>
    <property type="evidence" value="ECO:0007669"/>
    <property type="project" value="InterPro"/>
</dbReference>
<dbReference type="PROSITE" id="PS00058">
    <property type="entry name" value="DNA_MISMATCH_REPAIR_1"/>
    <property type="match status" value="1"/>
</dbReference>
<dbReference type="GO" id="GO:0016887">
    <property type="term" value="F:ATP hydrolysis activity"/>
    <property type="evidence" value="ECO:0007669"/>
    <property type="project" value="InterPro"/>
</dbReference>
<dbReference type="SUPFAM" id="SSF118116">
    <property type="entry name" value="DNA mismatch repair protein MutL"/>
    <property type="match status" value="1"/>
</dbReference>
<dbReference type="GO" id="GO:0032300">
    <property type="term" value="C:mismatch repair complex"/>
    <property type="evidence" value="ECO:0007669"/>
    <property type="project" value="InterPro"/>
</dbReference>
<dbReference type="InterPro" id="IPR013507">
    <property type="entry name" value="DNA_mismatch_S5_2-like"/>
</dbReference>
<feature type="domain" description="DNA mismatch repair protein S5" evidence="6">
    <location>
        <begin position="209"/>
        <end position="327"/>
    </location>
</feature>
<dbReference type="RefSeq" id="WP_073257811.1">
    <property type="nucleotide sequence ID" value="NZ_FRCR01000011.1"/>
</dbReference>
<feature type="domain" description="MutL C-terminal dimerisation" evidence="5">
    <location>
        <begin position="400"/>
        <end position="540"/>
    </location>
</feature>
<evidence type="ECO:0000256" key="2">
    <source>
        <dbReference type="ARBA" id="ARBA00022763"/>
    </source>
</evidence>
<dbReference type="Gene3D" id="3.30.1540.20">
    <property type="entry name" value="MutL, C-terminal domain, dimerisation subdomain"/>
    <property type="match status" value="1"/>
</dbReference>
<dbReference type="SUPFAM" id="SSF55874">
    <property type="entry name" value="ATPase domain of HSP90 chaperone/DNA topoisomerase II/histidine kinase"/>
    <property type="match status" value="1"/>
</dbReference>
<dbReference type="InterPro" id="IPR020568">
    <property type="entry name" value="Ribosomal_Su5_D2-typ_SF"/>
</dbReference>
<dbReference type="InterPro" id="IPR038973">
    <property type="entry name" value="MutL/Mlh/Pms-like"/>
</dbReference>
<dbReference type="SUPFAM" id="SSF54211">
    <property type="entry name" value="Ribosomal protein S5 domain 2-like"/>
    <property type="match status" value="1"/>
</dbReference>
<evidence type="ECO:0000256" key="1">
    <source>
        <dbReference type="ARBA" id="ARBA00006082"/>
    </source>
</evidence>